<organism evidence="1 2">
    <name type="scientific">Dyella psychrodurans</name>
    <dbReference type="NCBI Taxonomy" id="1927960"/>
    <lineage>
        <taxon>Bacteria</taxon>
        <taxon>Pseudomonadati</taxon>
        <taxon>Pseudomonadota</taxon>
        <taxon>Gammaproteobacteria</taxon>
        <taxon>Lysobacterales</taxon>
        <taxon>Rhodanobacteraceae</taxon>
        <taxon>Dyella</taxon>
    </lineage>
</organism>
<protein>
    <submittedName>
        <fullName evidence="1">Uncharacterized protein</fullName>
    </submittedName>
</protein>
<proteinExistence type="predicted"/>
<sequence>MFGFKRRKAALVGRMRAAATVGRLAVLSCVIAALRAPDVPEEQAQHQAAALASWILDGVPPQAARRAEIEGRARLVLNADPLLLEGAVQTIRMEAWCRFATTKTPPIPISPTLEAYGARVPDSPNPDSYPALVARLIDSLPPDLQANIRAWLASETAKGPPRS</sequence>
<dbReference type="AlphaFoldDB" id="A0A370XBS5"/>
<gene>
    <name evidence="1" type="ORF">DWU99_00945</name>
</gene>
<name>A0A370XBS5_9GAMM</name>
<evidence type="ECO:0000313" key="1">
    <source>
        <dbReference type="EMBL" id="RDS85873.1"/>
    </source>
</evidence>
<dbReference type="EMBL" id="QRBF01000001">
    <property type="protein sequence ID" value="RDS85873.1"/>
    <property type="molecule type" value="Genomic_DNA"/>
</dbReference>
<evidence type="ECO:0000313" key="2">
    <source>
        <dbReference type="Proteomes" id="UP000255334"/>
    </source>
</evidence>
<keyword evidence="2" id="KW-1185">Reference proteome</keyword>
<dbReference type="Proteomes" id="UP000255334">
    <property type="component" value="Unassembled WGS sequence"/>
</dbReference>
<accession>A0A370XBS5</accession>
<comment type="caution">
    <text evidence="1">The sequence shown here is derived from an EMBL/GenBank/DDBJ whole genome shotgun (WGS) entry which is preliminary data.</text>
</comment>
<dbReference type="RefSeq" id="WP_115476124.1">
    <property type="nucleotide sequence ID" value="NZ_QRBF01000001.1"/>
</dbReference>
<reference evidence="1 2" key="1">
    <citation type="submission" date="2018-07" db="EMBL/GenBank/DDBJ databases">
        <title>Dyella monticola sp. nov. and Dyella psychrodurans sp. nov. isolated from monsoon evergreen broad-leaved forest soil of Dinghu Mountain, China.</title>
        <authorList>
            <person name="Gao Z."/>
            <person name="Qiu L."/>
        </authorList>
    </citation>
    <scope>NUCLEOTIDE SEQUENCE [LARGE SCALE GENOMIC DNA]</scope>
    <source>
        <strain evidence="1 2">4MSK11</strain>
    </source>
</reference>